<dbReference type="InterPro" id="IPR050708">
    <property type="entry name" value="T6SS_VgrG/RHS"/>
</dbReference>
<dbReference type="PANTHER" id="PTHR32305:SF15">
    <property type="entry name" value="PROTEIN RHSA-RELATED"/>
    <property type="match status" value="1"/>
</dbReference>
<feature type="domain" description="Teneurin-like YD-shell" evidence="4">
    <location>
        <begin position="1980"/>
        <end position="2238"/>
    </location>
</feature>
<evidence type="ECO:0000256" key="2">
    <source>
        <dbReference type="SAM" id="MobiDB-lite"/>
    </source>
</evidence>
<reference evidence="5" key="1">
    <citation type="submission" date="2024-06" db="EMBL/GenBank/DDBJ databases">
        <title>Lacrimispora cavernae sp. nov., a novel anaerobe isolated from bat guano pile inside a cave.</title>
        <authorList>
            <person name="Miller S.L."/>
            <person name="Lu N."/>
            <person name="King J."/>
            <person name="Sankaranarayanan K."/>
            <person name="Lawson P.A."/>
        </authorList>
    </citation>
    <scope>NUCLEOTIDE SEQUENCE</scope>
    <source>
        <strain evidence="5">BS-2</strain>
    </source>
</reference>
<feature type="domain" description="Teneurin-like YD-shell" evidence="4">
    <location>
        <begin position="1315"/>
        <end position="1480"/>
    </location>
</feature>
<dbReference type="InterPro" id="IPR031325">
    <property type="entry name" value="RHS_repeat"/>
</dbReference>
<proteinExistence type="predicted"/>
<dbReference type="SUPFAM" id="SSF69304">
    <property type="entry name" value="Tricorn protease N-terminal domain"/>
    <property type="match status" value="1"/>
</dbReference>
<dbReference type="InterPro" id="IPR045351">
    <property type="entry name" value="DUF6531"/>
</dbReference>
<dbReference type="RefSeq" id="WP_349943823.1">
    <property type="nucleotide sequence ID" value="NZ_CP157940.1"/>
</dbReference>
<dbReference type="Gene3D" id="2.180.10.10">
    <property type="entry name" value="RHS repeat-associated core"/>
    <property type="match status" value="3"/>
</dbReference>
<dbReference type="InterPro" id="IPR056823">
    <property type="entry name" value="TEN-like_YD-shell"/>
</dbReference>
<dbReference type="Pfam" id="PF05593">
    <property type="entry name" value="RHS_repeat"/>
    <property type="match status" value="1"/>
</dbReference>
<feature type="domain" description="Teneurin-like YD-shell" evidence="4">
    <location>
        <begin position="1098"/>
        <end position="1234"/>
    </location>
</feature>
<feature type="domain" description="Teneurin-like YD-shell" evidence="4">
    <location>
        <begin position="1661"/>
        <end position="1807"/>
    </location>
</feature>
<accession>A0AAU7PJJ8</accession>
<keyword evidence="1" id="KW-0677">Repeat</keyword>
<name>A0AAU7PJJ8_9FIRM</name>
<dbReference type="NCBIfam" id="TIGR03696">
    <property type="entry name" value="Rhs_assc_core"/>
    <property type="match status" value="1"/>
</dbReference>
<sequence length="2386" mass="270358">MILEYKELEIELALEGVIQVETFRLTQELNSHAFLTMKLLVDGEQAEDFVNMASILPVIIRETKCTGGRVIFQGKMETVYTKVEKGLPFLYLEAYSYTKDWERTEKSRSFLNGSMTYMEVARKVLADYGRFDIKDEITGNALIPEMLLQYEESDWVFLRRLASHFGTSLLVEPSADCGKVYFGIPDINYGTELHKEDYVLEKDLFHYSRILEPLGVLSQEASKWNIQTRRYLQMGEAVSFNKILTWITGMKIFTTNGELVYWYSLSRREGLRREKEKNPRIYGMSIPATVKERNGNQIRVHFDIDPVYEAGAGLKYFTYAIESSSFYCMPVEGSRVHIYFPEHDEQSAVAVHAIGSGSGGGKSKNPENKSFSDPSGSAMNMTSDTLSYAPDSSGSILLNLNKGGFLSLTGKNINIKAQKGMMAGGETPVRNLMICGENKVVLQVGDGGDDVVTLEEKTDIKSGLVTHKADSCPEAVPSAAEMEAELTKNDAADREANNSALTSALVARKQQSKQKFLNGVISIATVVGLTALTVCTGGATAPLLVAAGVKATFAVADMAEGLDGYSKVNALDASRPANFLRDTVFRGNEDAYNIASMVTDIVFDVVTGKALKNVAAAGKFSKFMCPKSQVANFVIQTGGSVIFGAITEYQTTGSVNVQNMVTNMALGMFKGSAGSNLIGKTQKLLGSDSKIVNKLVGTAVGTVFGTAVDVTADAFLPGREVNLKQSFQNNLITSGLGQLFAEPVDVASGAFLITAADFALSDIREAIRIQRKYNSTNTQEGILGTGWSFPYEGKLYQDGKKLHTVLDSGYHVIFEWDGEKACNVTHGCGWFQLIKDKEGWLIKDRKEHRTYCYNSHGVLQSIADRNGQAVRFTYHGEGLEGITTALGYHLSLTMRNGRLVQMKDNMGRTMQYRYENGYLTDVIHMDQGITHYEYDEKGYLTKAVDQAKITYLENRYDGTGRMVFQTLANGDTYEAEYLDEERKVRVHSSVGDQTIVYEYGKKMEILSVLYEDGSATRYDYNEEGYRIRETDRLGYGKEWSYDKAGRIIEEGRAGWLKTSFCYDEADDLVEKTDNTGRKFLYEYDGSHNLIEAKEKAKEEGEWLTSSYIYDRKGRLLEERDALGNTTLYHYEEASGKPAVITYPDGEEVRFEYDIMGRMMAKEDDCGRMEYGYNAKNFRTMVRDGEGNESRYLYDGMGRLLAMYPPKAWKEQKGEYSYQYDFLDRLIDTIRPDGSHERQMRDGEGHILKKVHPNAYEKEIDDGEGIRYEYDSDGNQIRIRYPDGGCERFFYDANGKRIKHVLPEAYQEETDDGTGYCYEYDTAGNLAKIVAPEGNTEEEYTYDLCGNVLSHQNAMGRTVFYQYDFQNHLIQMLQPAKEEETRILYQRITFSYDENGNKKKEVRHGGYWDQEGKLVSQEGSDLCLSFAYDSRNRLIDVKDGLGAVVHYCYDARGNRVYEERQISDEVKQVISYKYDKAGRLVEQKEELSSVLAPIPGEERFAVTHYRYDENGNRIEIITPEGYHILREYDSCDRLISERSVDKANGIDRTVHIFYDKAGNITKAARQGKGKEAWEIGYSYDLKDRITHVKDCLGPVFQYEYDKNDRTRKEIQPQAGEKHERTRGYLYRYDFTGNLLEKADMAGTVLEKNEYLPDGNLSRRITADGNELNFTYGANGQETEIHTLRSREKGRALQTYTYDSRGRITGLADGNQNLTGYDVDHWGRICQIQGADGGKEGCTYDYAGNITSTTDANGGVITYRYNSQGKVCEIIDQEGNSETFRYDKEGRMILHTDRNGNQVKTAYNMDSNRVLEIGCDKEGKNRESRSWEYDTFGQLEKSAAGGFCYAYEYRPDGKLLKKTSSGRILVSCTYHEDGSLKTLTDESGKTVSYGYDWRGKLASITDEAGTTIVRYLHDPDGKLKEIVHSNGVRTSYKYDTDGNISRLATLLDSGQTLCDFRYEYDLNGNRTAKAGACLFPGEDSIKDTAIHYRYDSMNRLLEEEYDGEAICYRYDLCGNRLKKEGLAEQETYHYNKRNQLTEHTTSKDRMFFVYDLQGNLIEETGAGNRRYSYNSFNQQIKIEDRYGYVQEHRYDGEGLRAGITAREDSTHFVFYNGELLTESRSGETFRNRYILGYGVAANEVEEQSGYHAYHLDEQNSTAYITGSHGQVENAYAYDSFGNLRRESGELRNRILYTGQQYDQEMGQYYLRARYYNPAIGRFTQEDVYRGDGLNLYAYCANNPVVYYDPSGYNEKCIGEGEEQDSQKVKEGSGASRIEIIDPDAGTFKIKDWSEYPDDYVPLPDKNKEWVLLEGDEYDIARKQANEVNRNIRKGDSHYSDNRLEIHEVEPVKFGGSPIDLTNKTAIQGQAHRKYVTPWWNKIRDEAKKGLNK</sequence>
<feature type="domain" description="DUF6531" evidence="3">
    <location>
        <begin position="742"/>
        <end position="814"/>
    </location>
</feature>
<dbReference type="Pfam" id="PF20148">
    <property type="entry name" value="DUF6531"/>
    <property type="match status" value="1"/>
</dbReference>
<evidence type="ECO:0000313" key="5">
    <source>
        <dbReference type="EMBL" id="XBS52364.1"/>
    </source>
</evidence>
<evidence type="ECO:0000256" key="1">
    <source>
        <dbReference type="ARBA" id="ARBA00022737"/>
    </source>
</evidence>
<feature type="domain" description="Teneurin-like YD-shell" evidence="4">
    <location>
        <begin position="1851"/>
        <end position="1942"/>
    </location>
</feature>
<evidence type="ECO:0000259" key="3">
    <source>
        <dbReference type="Pfam" id="PF20148"/>
    </source>
</evidence>
<dbReference type="Gene3D" id="3.55.50.10">
    <property type="entry name" value="Baseplate protein-like domains"/>
    <property type="match status" value="1"/>
</dbReference>
<dbReference type="InterPro" id="IPR022385">
    <property type="entry name" value="Rhs_assc_core"/>
</dbReference>
<dbReference type="Pfam" id="PF25023">
    <property type="entry name" value="TEN_YD-shell"/>
    <property type="match status" value="6"/>
</dbReference>
<gene>
    <name evidence="5" type="ORF">ABFV83_10980</name>
</gene>
<dbReference type="SUPFAM" id="SSF69279">
    <property type="entry name" value="Phage tail proteins"/>
    <property type="match status" value="1"/>
</dbReference>
<dbReference type="PANTHER" id="PTHR32305">
    <property type="match status" value="1"/>
</dbReference>
<dbReference type="NCBIfam" id="TIGR01643">
    <property type="entry name" value="YD_repeat_2x"/>
    <property type="match status" value="5"/>
</dbReference>
<feature type="region of interest" description="Disordered" evidence="2">
    <location>
        <begin position="354"/>
        <end position="377"/>
    </location>
</feature>
<feature type="compositionally biased region" description="Polar residues" evidence="2">
    <location>
        <begin position="368"/>
        <end position="377"/>
    </location>
</feature>
<feature type="domain" description="Teneurin-like YD-shell" evidence="4">
    <location>
        <begin position="851"/>
        <end position="974"/>
    </location>
</feature>
<protein>
    <submittedName>
        <fullName evidence="5">RHS repeat-associated core domain-containing protein</fullName>
    </submittedName>
</protein>
<organism evidence="5">
    <name type="scientific">Lacrimispora sp. BS-2</name>
    <dbReference type="NCBI Taxonomy" id="3151850"/>
    <lineage>
        <taxon>Bacteria</taxon>
        <taxon>Bacillati</taxon>
        <taxon>Bacillota</taxon>
        <taxon>Clostridia</taxon>
        <taxon>Lachnospirales</taxon>
        <taxon>Lachnospiraceae</taxon>
        <taxon>Lacrimispora</taxon>
    </lineage>
</organism>
<dbReference type="InterPro" id="IPR006530">
    <property type="entry name" value="YD"/>
</dbReference>
<dbReference type="EMBL" id="CP157940">
    <property type="protein sequence ID" value="XBS52364.1"/>
    <property type="molecule type" value="Genomic_DNA"/>
</dbReference>
<evidence type="ECO:0000259" key="4">
    <source>
        <dbReference type="Pfam" id="PF25023"/>
    </source>
</evidence>